<reference evidence="3" key="2">
    <citation type="journal article" date="2015" name="Genome Announc.">
        <title>Draft Genome Sequence of Filamentous Marine Cyanobacterium Lyngbya confervoides Strain BDU141951.</title>
        <authorList>
            <person name="Chandrababunaidu M.M."/>
            <person name="Sen D."/>
            <person name="Tripathy S."/>
        </authorList>
    </citation>
    <scope>NUCLEOTIDE SEQUENCE</scope>
    <source>
        <strain evidence="3">BDU141951</strain>
    </source>
</reference>
<dbReference type="InterPro" id="IPR003477">
    <property type="entry name" value="PemK-like"/>
</dbReference>
<keyword evidence="2" id="KW-1277">Toxin-antitoxin system</keyword>
<sequence>MVVKGSVVLVNFPFTDLSQTKLRPAVILWVAPVGIDVVVCAITSQQLDHLEAGEFKLEINDLEFRQTGLRVSSKVRVTRVVTLERRLVVRKLGDLGKQYLQELNRQIIESYQLA</sequence>
<dbReference type="Pfam" id="PF02452">
    <property type="entry name" value="PemK_toxin"/>
    <property type="match status" value="1"/>
</dbReference>
<dbReference type="InterPro" id="IPR011067">
    <property type="entry name" value="Plasmid_toxin/cell-grow_inhib"/>
</dbReference>
<evidence type="ECO:0000256" key="1">
    <source>
        <dbReference type="ARBA" id="ARBA00007521"/>
    </source>
</evidence>
<evidence type="ECO:0000313" key="3">
    <source>
        <dbReference type="EMBL" id="NEV67914.1"/>
    </source>
</evidence>
<reference evidence="3" key="3">
    <citation type="submission" date="2020-02" db="EMBL/GenBank/DDBJ databases">
        <authorList>
            <person name="Sarangi A.N."/>
            <person name="Ghosh S."/>
            <person name="Mukherjee M."/>
            <person name="Tripathy S."/>
        </authorList>
    </citation>
    <scope>NUCLEOTIDE SEQUENCE</scope>
    <source>
        <strain evidence="3">BDU141951</strain>
    </source>
</reference>
<evidence type="ECO:0000256" key="2">
    <source>
        <dbReference type="ARBA" id="ARBA00022649"/>
    </source>
</evidence>
<dbReference type="SUPFAM" id="SSF50118">
    <property type="entry name" value="Cell growth inhibitor/plasmid maintenance toxic component"/>
    <property type="match status" value="1"/>
</dbReference>
<name>A0A0C1YGK2_9CYAN</name>
<comment type="caution">
    <text evidence="3">The sequence shown here is derived from an EMBL/GenBank/DDBJ whole genome shotgun (WGS) entry which is preliminary data.</text>
</comment>
<dbReference type="Gene3D" id="2.30.30.110">
    <property type="match status" value="1"/>
</dbReference>
<protein>
    <submittedName>
        <fullName evidence="3">Type II toxin-antitoxin system PemK/MazF family toxin</fullName>
    </submittedName>
</protein>
<comment type="similarity">
    <text evidence="1">Belongs to the PemK/MazF family.</text>
</comment>
<organism evidence="3">
    <name type="scientific">Lyngbya confervoides BDU141951</name>
    <dbReference type="NCBI Taxonomy" id="1574623"/>
    <lineage>
        <taxon>Bacteria</taxon>
        <taxon>Bacillati</taxon>
        <taxon>Cyanobacteriota</taxon>
        <taxon>Cyanophyceae</taxon>
        <taxon>Oscillatoriophycideae</taxon>
        <taxon>Oscillatoriales</taxon>
        <taxon>Microcoleaceae</taxon>
        <taxon>Lyngbya</taxon>
    </lineage>
</organism>
<gene>
    <name evidence="3" type="ORF">QQ91_012395</name>
</gene>
<dbReference type="GO" id="GO:0003677">
    <property type="term" value="F:DNA binding"/>
    <property type="evidence" value="ECO:0007669"/>
    <property type="project" value="InterPro"/>
</dbReference>
<accession>A0A0C1YGK2</accession>
<reference evidence="3" key="1">
    <citation type="submission" date="2014-11" db="EMBL/GenBank/DDBJ databases">
        <authorList>
            <person name="Malar M.C."/>
            <person name="Sen D."/>
            <person name="Tripathy S."/>
        </authorList>
    </citation>
    <scope>NUCLEOTIDE SEQUENCE</scope>
    <source>
        <strain evidence="3">BDU141951</strain>
    </source>
</reference>
<dbReference type="AlphaFoldDB" id="A0A0C1YGK2"/>
<proteinExistence type="inferred from homology"/>
<dbReference type="EMBL" id="JTHE02000003">
    <property type="protein sequence ID" value="NEV67914.1"/>
    <property type="molecule type" value="Genomic_DNA"/>
</dbReference>